<organism evidence="1 2">
    <name type="scientific">Tectimicrobiota bacterium</name>
    <dbReference type="NCBI Taxonomy" id="2528274"/>
    <lineage>
        <taxon>Bacteria</taxon>
        <taxon>Pseudomonadati</taxon>
        <taxon>Nitrospinota/Tectimicrobiota group</taxon>
        <taxon>Candidatus Tectimicrobiota</taxon>
    </lineage>
</organism>
<dbReference type="Gene3D" id="3.30.300.20">
    <property type="match status" value="1"/>
</dbReference>
<evidence type="ECO:0000313" key="1">
    <source>
        <dbReference type="EMBL" id="MBI3014758.1"/>
    </source>
</evidence>
<accession>A0A932GP60</accession>
<dbReference type="InterPro" id="IPR015946">
    <property type="entry name" value="KH_dom-like_a/b"/>
</dbReference>
<dbReference type="Proteomes" id="UP000741360">
    <property type="component" value="Unassembled WGS sequence"/>
</dbReference>
<sequence length="69" mass="7510">MSTQPVPEALNPDIRKRDIVVEADGETLEKMLKMGHVRGFTVMCDEGERVGGNDTAPSPLAYFTIGIGF</sequence>
<name>A0A932GP60_UNCTE</name>
<protein>
    <submittedName>
        <fullName evidence="1">Uncharacterized protein</fullName>
    </submittedName>
</protein>
<dbReference type="SUPFAM" id="SSF82784">
    <property type="entry name" value="OsmC-like"/>
    <property type="match status" value="1"/>
</dbReference>
<evidence type="ECO:0000313" key="2">
    <source>
        <dbReference type="Proteomes" id="UP000741360"/>
    </source>
</evidence>
<dbReference type="EMBL" id="JACPSX010000124">
    <property type="protein sequence ID" value="MBI3014758.1"/>
    <property type="molecule type" value="Genomic_DNA"/>
</dbReference>
<proteinExistence type="predicted"/>
<dbReference type="InterPro" id="IPR036102">
    <property type="entry name" value="OsmC/Ohrsf"/>
</dbReference>
<comment type="caution">
    <text evidence="1">The sequence shown here is derived from an EMBL/GenBank/DDBJ whole genome shotgun (WGS) entry which is preliminary data.</text>
</comment>
<dbReference type="AlphaFoldDB" id="A0A932GP60"/>
<reference evidence="1" key="1">
    <citation type="submission" date="2020-07" db="EMBL/GenBank/DDBJ databases">
        <title>Huge and variable diversity of episymbiotic CPR bacteria and DPANN archaea in groundwater ecosystems.</title>
        <authorList>
            <person name="He C.Y."/>
            <person name="Keren R."/>
            <person name="Whittaker M."/>
            <person name="Farag I.F."/>
            <person name="Doudna J."/>
            <person name="Cate J.H.D."/>
            <person name="Banfield J.F."/>
        </authorList>
    </citation>
    <scope>NUCLEOTIDE SEQUENCE</scope>
    <source>
        <strain evidence="1">NC_groundwater_717_Ag_S-0.2um_59_8</strain>
    </source>
</reference>
<gene>
    <name evidence="1" type="ORF">HYY65_06815</name>
</gene>